<sequence length="373" mass="40240">MTSLVLLLLLLLPTTSLSSSSHSPSTSAARRFSKIYAFGDSYTDTGNTHSADGPYSFGYVSSPPYGTTFFHRSTNRYSDGRLVVDFLTTALSLPFLPPYLAVARNPSGALHGVNFAVAGSTAIEHEFYVQNNITIDVTPQSLMTQLGWFQKHVEAAGRAAGMDEALFWVGEIGANDYAYSSLSSVSPSIVQDLAVRNVFSFLEALLNKGAKYIVVQGLPLTGCLPLSMTVAPQDDRDDIGCVASVNKQSSTHNTLLLNKLNELRRRYPKAVISYADYHGAHHAIMKNPAAHGFTETFKTCCGSGGGAYNFDLFATCGSPGVNKACSDPAKFVNWDGVHLTEAMYKAVANMFFNRGYCRPGFDVLLSSKGDAAK</sequence>
<reference evidence="7" key="2">
    <citation type="submission" date="2025-08" db="UniProtKB">
        <authorList>
            <consortium name="RefSeq"/>
        </authorList>
    </citation>
    <scope>IDENTIFICATION</scope>
    <source>
        <tissue evidence="7">Leaf</tissue>
    </source>
</reference>
<keyword evidence="6" id="KW-1185">Reference proteome</keyword>
<dbReference type="Pfam" id="PF00657">
    <property type="entry name" value="Lipase_GDSL"/>
    <property type="match status" value="1"/>
</dbReference>
<dbReference type="PANTHER" id="PTHR22835:SF557">
    <property type="entry name" value="LIPASE_HYDROLASE FAMILY PROTEIN, PUTATIVE, EXPRESSED-RELATED"/>
    <property type="match status" value="1"/>
</dbReference>
<evidence type="ECO:0000256" key="4">
    <source>
        <dbReference type="ARBA" id="ARBA00023180"/>
    </source>
</evidence>
<protein>
    <submittedName>
        <fullName evidence="7">GDSL esterase/lipase At3g48460</fullName>
    </submittedName>
</protein>
<proteinExistence type="inferred from homology"/>
<gene>
    <name evidence="7" type="primary">LOC109712700</name>
</gene>
<dbReference type="InterPro" id="IPR036514">
    <property type="entry name" value="SGNH_hydro_sf"/>
</dbReference>
<dbReference type="CDD" id="cd01837">
    <property type="entry name" value="SGNH_plant_lipase_like"/>
    <property type="match status" value="1"/>
</dbReference>
<dbReference type="SUPFAM" id="SSF52266">
    <property type="entry name" value="SGNH hydrolase"/>
    <property type="match status" value="1"/>
</dbReference>
<keyword evidence="4" id="KW-0325">Glycoprotein</keyword>
<name>A0A6P5F8U4_ANACO</name>
<dbReference type="GO" id="GO:0016788">
    <property type="term" value="F:hydrolase activity, acting on ester bonds"/>
    <property type="evidence" value="ECO:0007669"/>
    <property type="project" value="InterPro"/>
</dbReference>
<dbReference type="Proteomes" id="UP000515123">
    <property type="component" value="Linkage group 1"/>
</dbReference>
<dbReference type="PANTHER" id="PTHR22835">
    <property type="entry name" value="ZINC FINGER FYVE DOMAIN CONTAINING PROTEIN"/>
    <property type="match status" value="1"/>
</dbReference>
<dbReference type="RefSeq" id="XP_020092027.1">
    <property type="nucleotide sequence ID" value="XM_020236438.1"/>
</dbReference>
<accession>A0A6P5F8U4</accession>
<evidence type="ECO:0000313" key="7">
    <source>
        <dbReference type="RefSeq" id="XP_020092027.1"/>
    </source>
</evidence>
<evidence type="ECO:0000256" key="1">
    <source>
        <dbReference type="ARBA" id="ARBA00008668"/>
    </source>
</evidence>
<feature type="chain" id="PRO_5028380291" evidence="5">
    <location>
        <begin position="19"/>
        <end position="373"/>
    </location>
</feature>
<evidence type="ECO:0000256" key="2">
    <source>
        <dbReference type="ARBA" id="ARBA00022729"/>
    </source>
</evidence>
<evidence type="ECO:0000313" key="6">
    <source>
        <dbReference type="Proteomes" id="UP000515123"/>
    </source>
</evidence>
<reference evidence="6" key="1">
    <citation type="journal article" date="2015" name="Nat. Genet.">
        <title>The pineapple genome and the evolution of CAM photosynthesis.</title>
        <authorList>
            <person name="Ming R."/>
            <person name="VanBuren R."/>
            <person name="Wai C.M."/>
            <person name="Tang H."/>
            <person name="Schatz M.C."/>
            <person name="Bowers J.E."/>
            <person name="Lyons E."/>
            <person name="Wang M.L."/>
            <person name="Chen J."/>
            <person name="Biggers E."/>
            <person name="Zhang J."/>
            <person name="Huang L."/>
            <person name="Zhang L."/>
            <person name="Miao W."/>
            <person name="Zhang J."/>
            <person name="Ye Z."/>
            <person name="Miao C."/>
            <person name="Lin Z."/>
            <person name="Wang H."/>
            <person name="Zhou H."/>
            <person name="Yim W.C."/>
            <person name="Priest H.D."/>
            <person name="Zheng C."/>
            <person name="Woodhouse M."/>
            <person name="Edger P.P."/>
            <person name="Guyot R."/>
            <person name="Guo H.B."/>
            <person name="Guo H."/>
            <person name="Zheng G."/>
            <person name="Singh R."/>
            <person name="Sharma A."/>
            <person name="Min X."/>
            <person name="Zheng Y."/>
            <person name="Lee H."/>
            <person name="Gurtowski J."/>
            <person name="Sedlazeck F.J."/>
            <person name="Harkess A."/>
            <person name="McKain M.R."/>
            <person name="Liao Z."/>
            <person name="Fang J."/>
            <person name="Liu J."/>
            <person name="Zhang X."/>
            <person name="Zhang Q."/>
            <person name="Hu W."/>
            <person name="Qin Y."/>
            <person name="Wang K."/>
            <person name="Chen L.Y."/>
            <person name="Shirley N."/>
            <person name="Lin Y.R."/>
            <person name="Liu L.Y."/>
            <person name="Hernandez A.G."/>
            <person name="Wright C.L."/>
            <person name="Bulone V."/>
            <person name="Tuskan G.A."/>
            <person name="Heath K."/>
            <person name="Zee F."/>
            <person name="Moore P.H."/>
            <person name="Sunkar R."/>
            <person name="Leebens-Mack J.H."/>
            <person name="Mockler T."/>
            <person name="Bennetzen J.L."/>
            <person name="Freeling M."/>
            <person name="Sankoff D."/>
            <person name="Paterson A.H."/>
            <person name="Zhu X."/>
            <person name="Yang X."/>
            <person name="Smith J.A."/>
            <person name="Cushman J.C."/>
            <person name="Paull R.E."/>
            <person name="Yu Q."/>
        </authorList>
    </citation>
    <scope>NUCLEOTIDE SEQUENCE [LARGE SCALE GENOMIC DNA]</scope>
    <source>
        <strain evidence="6">cv. F153</strain>
    </source>
</reference>
<dbReference type="Gene3D" id="3.40.50.1110">
    <property type="entry name" value="SGNH hydrolase"/>
    <property type="match status" value="1"/>
</dbReference>
<evidence type="ECO:0000256" key="3">
    <source>
        <dbReference type="ARBA" id="ARBA00022801"/>
    </source>
</evidence>
<dbReference type="AlphaFoldDB" id="A0A6P5F8U4"/>
<dbReference type="InterPro" id="IPR001087">
    <property type="entry name" value="GDSL"/>
</dbReference>
<dbReference type="OrthoDB" id="1600564at2759"/>
<keyword evidence="2 5" id="KW-0732">Signal</keyword>
<comment type="similarity">
    <text evidence="1">Belongs to the 'GDSL' lipolytic enzyme family.</text>
</comment>
<dbReference type="InterPro" id="IPR035669">
    <property type="entry name" value="SGNH_plant_lipase-like"/>
</dbReference>
<dbReference type="GeneID" id="109712700"/>
<evidence type="ECO:0000256" key="5">
    <source>
        <dbReference type="SAM" id="SignalP"/>
    </source>
</evidence>
<feature type="signal peptide" evidence="5">
    <location>
        <begin position="1"/>
        <end position="18"/>
    </location>
</feature>
<keyword evidence="3" id="KW-0378">Hydrolase</keyword>
<organism evidence="6 7">
    <name type="scientific">Ananas comosus</name>
    <name type="common">Pineapple</name>
    <name type="synonym">Ananas ananas</name>
    <dbReference type="NCBI Taxonomy" id="4615"/>
    <lineage>
        <taxon>Eukaryota</taxon>
        <taxon>Viridiplantae</taxon>
        <taxon>Streptophyta</taxon>
        <taxon>Embryophyta</taxon>
        <taxon>Tracheophyta</taxon>
        <taxon>Spermatophyta</taxon>
        <taxon>Magnoliopsida</taxon>
        <taxon>Liliopsida</taxon>
        <taxon>Poales</taxon>
        <taxon>Bromeliaceae</taxon>
        <taxon>Bromelioideae</taxon>
        <taxon>Ananas</taxon>
    </lineage>
</organism>